<accession>A0ABN5PQN3</accession>
<sequence>MSHPLFHPLSPDSAFRGLARAVLQVALTGSRHIVAGLVTIVAGILAVAAGLLRVALGIPAALITAVARFAVAASKSLVETLVRLSTALSRLSRALAPEIIRVSAAPSQTAVPGTDLLPAKTSGRAAQGDEGSRTESAPSEPSYPGGAPSGLDIAQPNAAKRGKRGKKRSKMRRVPPERTVPAAAPPATTGEPTPPTATTDSSPKRLAPGWGWWAVGGICTIAVAWGFCTVQGFTLATSLFLCGPLLIGCVWMMPACLRPYNDARRHLRQDVVASTVLALSMTQLSSTDSVIEQIVFNDSVSATLLGFLVLYPWLGLIKALLSLNHEYWQRRRGDTDPYGTGTPAE</sequence>
<keyword evidence="4" id="KW-1185">Reference proteome</keyword>
<feature type="region of interest" description="Disordered" evidence="1">
    <location>
        <begin position="109"/>
        <end position="205"/>
    </location>
</feature>
<keyword evidence="2" id="KW-0472">Membrane</keyword>
<evidence type="ECO:0000256" key="2">
    <source>
        <dbReference type="SAM" id="Phobius"/>
    </source>
</evidence>
<gene>
    <name evidence="3" type="ORF">D5R93_12495</name>
</gene>
<keyword evidence="2" id="KW-1133">Transmembrane helix</keyword>
<dbReference type="RefSeq" id="WP_120205533.1">
    <property type="nucleotide sequence ID" value="NZ_CP032514.1"/>
</dbReference>
<proteinExistence type="predicted"/>
<organism evidence="3 4">
    <name type="scientific">Actinomyces lilanjuaniae</name>
    <dbReference type="NCBI Taxonomy" id="2321394"/>
    <lineage>
        <taxon>Bacteria</taxon>
        <taxon>Bacillati</taxon>
        <taxon>Actinomycetota</taxon>
        <taxon>Actinomycetes</taxon>
        <taxon>Actinomycetales</taxon>
        <taxon>Actinomycetaceae</taxon>
        <taxon>Actinomyces</taxon>
    </lineage>
</organism>
<dbReference type="Proteomes" id="UP000273001">
    <property type="component" value="Chromosome"/>
</dbReference>
<protein>
    <submittedName>
        <fullName evidence="3">Uncharacterized protein</fullName>
    </submittedName>
</protein>
<feature type="transmembrane region" description="Helical" evidence="2">
    <location>
        <begin position="33"/>
        <end position="52"/>
    </location>
</feature>
<keyword evidence="2" id="KW-0812">Transmembrane</keyword>
<evidence type="ECO:0000313" key="3">
    <source>
        <dbReference type="EMBL" id="AYD90614.1"/>
    </source>
</evidence>
<evidence type="ECO:0000313" key="4">
    <source>
        <dbReference type="Proteomes" id="UP000273001"/>
    </source>
</evidence>
<feature type="transmembrane region" description="Helical" evidence="2">
    <location>
        <begin position="233"/>
        <end position="255"/>
    </location>
</feature>
<name>A0ABN5PQN3_9ACTO</name>
<evidence type="ECO:0000256" key="1">
    <source>
        <dbReference type="SAM" id="MobiDB-lite"/>
    </source>
</evidence>
<feature type="compositionally biased region" description="Low complexity" evidence="1">
    <location>
        <begin position="177"/>
        <end position="201"/>
    </location>
</feature>
<feature type="compositionally biased region" description="Basic residues" evidence="1">
    <location>
        <begin position="160"/>
        <end position="173"/>
    </location>
</feature>
<reference evidence="3 4" key="1">
    <citation type="submission" date="2018-09" db="EMBL/GenBank/DDBJ databases">
        <authorList>
            <person name="Li J."/>
        </authorList>
    </citation>
    <scope>NUCLEOTIDE SEQUENCE [LARGE SCALE GENOMIC DNA]</scope>
    <source>
        <strain evidence="3 4">2129</strain>
    </source>
</reference>
<dbReference type="EMBL" id="CP032514">
    <property type="protein sequence ID" value="AYD90614.1"/>
    <property type="molecule type" value="Genomic_DNA"/>
</dbReference>
<feature type="transmembrane region" description="Helical" evidence="2">
    <location>
        <begin position="210"/>
        <end position="227"/>
    </location>
</feature>